<dbReference type="RefSeq" id="WP_238476640.1">
    <property type="nucleotide sequence ID" value="NZ_CP042913.1"/>
</dbReference>
<proteinExistence type="inferred from homology"/>
<feature type="transmembrane region" description="Helical" evidence="5">
    <location>
        <begin position="218"/>
        <end position="236"/>
    </location>
</feature>
<dbReference type="Pfam" id="PF01925">
    <property type="entry name" value="TauE"/>
    <property type="match status" value="1"/>
</dbReference>
<organism evidence="6 7">
    <name type="scientific">Bythopirellula goksoeyrii</name>
    <dbReference type="NCBI Taxonomy" id="1400387"/>
    <lineage>
        <taxon>Bacteria</taxon>
        <taxon>Pseudomonadati</taxon>
        <taxon>Planctomycetota</taxon>
        <taxon>Planctomycetia</taxon>
        <taxon>Pirellulales</taxon>
        <taxon>Lacipirellulaceae</taxon>
        <taxon>Bythopirellula</taxon>
    </lineage>
</organism>
<evidence type="ECO:0000256" key="1">
    <source>
        <dbReference type="ARBA" id="ARBA00004141"/>
    </source>
</evidence>
<feature type="transmembrane region" description="Helical" evidence="5">
    <location>
        <begin position="97"/>
        <end position="116"/>
    </location>
</feature>
<reference evidence="6 7" key="1">
    <citation type="submission" date="2019-08" db="EMBL/GenBank/DDBJ databases">
        <title>Deep-cultivation of Planctomycetes and their phenomic and genomic characterization uncovers novel biology.</title>
        <authorList>
            <person name="Wiegand S."/>
            <person name="Jogler M."/>
            <person name="Boedeker C."/>
            <person name="Pinto D."/>
            <person name="Vollmers J."/>
            <person name="Rivas-Marin E."/>
            <person name="Kohn T."/>
            <person name="Peeters S.H."/>
            <person name="Heuer A."/>
            <person name="Rast P."/>
            <person name="Oberbeckmann S."/>
            <person name="Bunk B."/>
            <person name="Jeske O."/>
            <person name="Meyerdierks A."/>
            <person name="Storesund J.E."/>
            <person name="Kallscheuer N."/>
            <person name="Luecker S."/>
            <person name="Lage O.M."/>
            <person name="Pohl T."/>
            <person name="Merkel B.J."/>
            <person name="Hornburger P."/>
            <person name="Mueller R.-W."/>
            <person name="Bruemmer F."/>
            <person name="Labrenz M."/>
            <person name="Spormann A.M."/>
            <person name="Op den Camp H."/>
            <person name="Overmann J."/>
            <person name="Amann R."/>
            <person name="Jetten M.S.M."/>
            <person name="Mascher T."/>
            <person name="Medema M.H."/>
            <person name="Devos D.P."/>
            <person name="Kaster A.-K."/>
            <person name="Ovreas L."/>
            <person name="Rohde M."/>
            <person name="Galperin M.Y."/>
            <person name="Jogler C."/>
        </authorList>
    </citation>
    <scope>NUCLEOTIDE SEQUENCE [LARGE SCALE GENOMIC DNA]</scope>
    <source>
        <strain evidence="6 7">Pr1d</strain>
    </source>
</reference>
<keyword evidence="2 5" id="KW-0812">Transmembrane</keyword>
<evidence type="ECO:0000256" key="5">
    <source>
        <dbReference type="RuleBase" id="RU363041"/>
    </source>
</evidence>
<evidence type="ECO:0000256" key="4">
    <source>
        <dbReference type="ARBA" id="ARBA00023136"/>
    </source>
</evidence>
<dbReference type="PANTHER" id="PTHR43701">
    <property type="entry name" value="MEMBRANE TRANSPORTER PROTEIN MJ0441-RELATED"/>
    <property type="match status" value="1"/>
</dbReference>
<keyword evidence="7" id="KW-1185">Reference proteome</keyword>
<sequence>MLYPLSILFGVCIGFALGLTGGGGSLLAVPLLVYGLSMAPREAFGVSLAAVGATALVGVIPRIRAGQVEIGTGFLFAIAGMVGAPVGTWIAGRIPEAILLAMFSLLMLIVAARMWSKSAQPEMLGPVCDSQGRRPACERTVDGNLKLTSRCAFVLLLVGMSTGVLSGMFGVGGGFVIVPALVLFSGMPIHKAVATSLLVIVMVSISGVASHFAAGRGISLEITGLFALGGVLGMTLGGEVAKRLPATILQKVFATAIVVVAVFIVSKTFI</sequence>
<feature type="transmembrane region" description="Helical" evidence="5">
    <location>
        <begin position="152"/>
        <end position="185"/>
    </location>
</feature>
<comment type="similarity">
    <text evidence="5">Belongs to the 4-toluene sulfonate uptake permease (TSUP) (TC 2.A.102) family.</text>
</comment>
<feature type="transmembrane region" description="Helical" evidence="5">
    <location>
        <begin position="6"/>
        <end position="36"/>
    </location>
</feature>
<comment type="subcellular location">
    <subcellularLocation>
        <location evidence="5">Cell membrane</location>
        <topology evidence="5">Multi-pass membrane protein</topology>
    </subcellularLocation>
    <subcellularLocation>
        <location evidence="1">Membrane</location>
        <topology evidence="1">Multi-pass membrane protein</topology>
    </subcellularLocation>
</comment>
<keyword evidence="3 5" id="KW-1133">Transmembrane helix</keyword>
<evidence type="ECO:0000313" key="7">
    <source>
        <dbReference type="Proteomes" id="UP000323917"/>
    </source>
</evidence>
<dbReference type="GO" id="GO:0005886">
    <property type="term" value="C:plasma membrane"/>
    <property type="evidence" value="ECO:0007669"/>
    <property type="project" value="UniProtKB-SubCell"/>
</dbReference>
<feature type="transmembrane region" description="Helical" evidence="5">
    <location>
        <begin position="70"/>
        <end position="90"/>
    </location>
</feature>
<evidence type="ECO:0000256" key="3">
    <source>
        <dbReference type="ARBA" id="ARBA00022989"/>
    </source>
</evidence>
<dbReference type="AlphaFoldDB" id="A0A5B9Q853"/>
<keyword evidence="4 5" id="KW-0472">Membrane</keyword>
<feature type="transmembrane region" description="Helical" evidence="5">
    <location>
        <begin position="248"/>
        <end position="266"/>
    </location>
</feature>
<feature type="transmembrane region" description="Helical" evidence="5">
    <location>
        <begin position="43"/>
        <end position="64"/>
    </location>
</feature>
<dbReference type="InterPro" id="IPR051598">
    <property type="entry name" value="TSUP/Inactive_protease-like"/>
</dbReference>
<dbReference type="KEGG" id="bgok:Pr1d_10990"/>
<protein>
    <recommendedName>
        <fullName evidence="5">Probable membrane transporter protein</fullName>
    </recommendedName>
</protein>
<gene>
    <name evidence="6" type="ORF">Pr1d_10990</name>
</gene>
<dbReference type="PANTHER" id="PTHR43701:SF2">
    <property type="entry name" value="MEMBRANE TRANSPORTER PROTEIN YJNA-RELATED"/>
    <property type="match status" value="1"/>
</dbReference>
<evidence type="ECO:0000256" key="2">
    <source>
        <dbReference type="ARBA" id="ARBA00022692"/>
    </source>
</evidence>
<name>A0A5B9Q853_9BACT</name>
<accession>A0A5B9Q853</accession>
<dbReference type="InterPro" id="IPR002781">
    <property type="entry name" value="TM_pro_TauE-like"/>
</dbReference>
<keyword evidence="5" id="KW-1003">Cell membrane</keyword>
<feature type="transmembrane region" description="Helical" evidence="5">
    <location>
        <begin position="192"/>
        <end position="212"/>
    </location>
</feature>
<dbReference type="Proteomes" id="UP000323917">
    <property type="component" value="Chromosome"/>
</dbReference>
<evidence type="ECO:0000313" key="6">
    <source>
        <dbReference type="EMBL" id="QEG33829.1"/>
    </source>
</evidence>
<dbReference type="EMBL" id="CP042913">
    <property type="protein sequence ID" value="QEG33829.1"/>
    <property type="molecule type" value="Genomic_DNA"/>
</dbReference>